<evidence type="ECO:0000256" key="1">
    <source>
        <dbReference type="SAM" id="MobiDB-lite"/>
    </source>
</evidence>
<protein>
    <submittedName>
        <fullName evidence="2">Uncharacterized protein</fullName>
    </submittedName>
</protein>
<keyword evidence="3" id="KW-1185">Reference proteome</keyword>
<evidence type="ECO:0000313" key="3">
    <source>
        <dbReference type="Proteomes" id="UP000287033"/>
    </source>
</evidence>
<accession>A0A401TAF2</accession>
<feature type="compositionally biased region" description="Basic and acidic residues" evidence="1">
    <location>
        <begin position="1"/>
        <end position="17"/>
    </location>
</feature>
<feature type="region of interest" description="Disordered" evidence="1">
    <location>
        <begin position="1"/>
        <end position="29"/>
    </location>
</feature>
<feature type="region of interest" description="Disordered" evidence="1">
    <location>
        <begin position="103"/>
        <end position="129"/>
    </location>
</feature>
<organism evidence="2 3">
    <name type="scientific">Chiloscyllium punctatum</name>
    <name type="common">Brownbanded bambooshark</name>
    <name type="synonym">Hemiscyllium punctatum</name>
    <dbReference type="NCBI Taxonomy" id="137246"/>
    <lineage>
        <taxon>Eukaryota</taxon>
        <taxon>Metazoa</taxon>
        <taxon>Chordata</taxon>
        <taxon>Craniata</taxon>
        <taxon>Vertebrata</taxon>
        <taxon>Chondrichthyes</taxon>
        <taxon>Elasmobranchii</taxon>
        <taxon>Galeomorphii</taxon>
        <taxon>Galeoidea</taxon>
        <taxon>Orectolobiformes</taxon>
        <taxon>Hemiscylliidae</taxon>
        <taxon>Chiloscyllium</taxon>
    </lineage>
</organism>
<proteinExistence type="predicted"/>
<name>A0A401TAF2_CHIPU</name>
<dbReference type="Proteomes" id="UP000287033">
    <property type="component" value="Unassembled WGS sequence"/>
</dbReference>
<dbReference type="EMBL" id="BEZZ01021399">
    <property type="protein sequence ID" value="GCC39597.1"/>
    <property type="molecule type" value="Genomic_DNA"/>
</dbReference>
<dbReference type="AlphaFoldDB" id="A0A401TAF2"/>
<sequence length="143" mass="16389">MKRGLQETGEKPRHLPLEEYPPYPGKTEYPTQRSYLTLAFPTRTLCSGSRDCAGWVTSTAWRTASSQRKRPTGCPQLGYKDICMRDMKALDIVTESCWPYEMEKHPEPTPQNRGKEADERCSRQAGVKEGVQQLEQINNHVQM</sequence>
<feature type="compositionally biased region" description="Basic and acidic residues" evidence="1">
    <location>
        <begin position="103"/>
        <end position="122"/>
    </location>
</feature>
<gene>
    <name evidence="2" type="ORF">chiPu_0023469</name>
</gene>
<comment type="caution">
    <text evidence="2">The sequence shown here is derived from an EMBL/GenBank/DDBJ whole genome shotgun (WGS) entry which is preliminary data.</text>
</comment>
<reference evidence="2 3" key="1">
    <citation type="journal article" date="2018" name="Nat. Ecol. Evol.">
        <title>Shark genomes provide insights into elasmobranch evolution and the origin of vertebrates.</title>
        <authorList>
            <person name="Hara Y"/>
            <person name="Yamaguchi K"/>
            <person name="Onimaru K"/>
            <person name="Kadota M"/>
            <person name="Koyanagi M"/>
            <person name="Keeley SD"/>
            <person name="Tatsumi K"/>
            <person name="Tanaka K"/>
            <person name="Motone F"/>
            <person name="Kageyama Y"/>
            <person name="Nozu R"/>
            <person name="Adachi N"/>
            <person name="Nishimura O"/>
            <person name="Nakagawa R"/>
            <person name="Tanegashima C"/>
            <person name="Kiyatake I"/>
            <person name="Matsumoto R"/>
            <person name="Murakumo K"/>
            <person name="Nishida K"/>
            <person name="Terakita A"/>
            <person name="Kuratani S"/>
            <person name="Sato K"/>
            <person name="Hyodo S Kuraku.S."/>
        </authorList>
    </citation>
    <scope>NUCLEOTIDE SEQUENCE [LARGE SCALE GENOMIC DNA]</scope>
</reference>
<evidence type="ECO:0000313" key="2">
    <source>
        <dbReference type="EMBL" id="GCC39597.1"/>
    </source>
</evidence>